<dbReference type="FunFam" id="3.30.40.10:FF:000022">
    <property type="entry name" value="E3 ubiquitin-protein ligase RING1-like"/>
    <property type="match status" value="1"/>
</dbReference>
<feature type="compositionally biased region" description="Gly residues" evidence="8">
    <location>
        <begin position="778"/>
        <end position="794"/>
    </location>
</feature>
<feature type="compositionally biased region" description="Gly residues" evidence="8">
    <location>
        <begin position="240"/>
        <end position="249"/>
    </location>
</feature>
<dbReference type="SMART" id="SM00184">
    <property type="entry name" value="RING"/>
    <property type="match status" value="1"/>
</dbReference>
<evidence type="ECO:0000256" key="3">
    <source>
        <dbReference type="ARBA" id="ARBA00022679"/>
    </source>
</evidence>
<dbReference type="SUPFAM" id="SSF57850">
    <property type="entry name" value="RING/U-box"/>
    <property type="match status" value="1"/>
</dbReference>
<proteinExistence type="predicted"/>
<keyword evidence="11" id="KW-1185">Reference proteome</keyword>
<dbReference type="Gene3D" id="3.30.40.10">
    <property type="entry name" value="Zinc/RING finger domain, C3HC4 (zinc finger)"/>
    <property type="match status" value="1"/>
</dbReference>
<dbReference type="Pfam" id="PF13639">
    <property type="entry name" value="zf-RING_2"/>
    <property type="match status" value="1"/>
</dbReference>
<evidence type="ECO:0000313" key="11">
    <source>
        <dbReference type="Proteomes" id="UP000265515"/>
    </source>
</evidence>
<dbReference type="EC" id="2.3.2.27" evidence="2"/>
<gene>
    <name evidence="10" type="ORF">CBR_g36486</name>
</gene>
<feature type="compositionally biased region" description="Low complexity" evidence="8">
    <location>
        <begin position="697"/>
        <end position="706"/>
    </location>
</feature>
<feature type="compositionally biased region" description="Basic and acidic residues" evidence="8">
    <location>
        <begin position="764"/>
        <end position="775"/>
    </location>
</feature>
<dbReference type="InterPro" id="IPR001841">
    <property type="entry name" value="Znf_RING"/>
</dbReference>
<dbReference type="Gramene" id="GBG82960">
    <property type="protein sequence ID" value="GBG82960"/>
    <property type="gene ID" value="CBR_g36486"/>
</dbReference>
<comment type="caution">
    <text evidence="10">The sequence shown here is derived from an EMBL/GenBank/DDBJ whole genome shotgun (WGS) entry which is preliminary data.</text>
</comment>
<dbReference type="PANTHER" id="PTHR15710">
    <property type="entry name" value="E3 UBIQUITIN-PROTEIN LIGASE PRAJA"/>
    <property type="match status" value="1"/>
</dbReference>
<feature type="domain" description="RING-type" evidence="9">
    <location>
        <begin position="473"/>
        <end position="514"/>
    </location>
</feature>
<evidence type="ECO:0000256" key="2">
    <source>
        <dbReference type="ARBA" id="ARBA00012483"/>
    </source>
</evidence>
<dbReference type="EMBL" id="BFEA01000423">
    <property type="protein sequence ID" value="GBG82960.1"/>
    <property type="molecule type" value="Genomic_DNA"/>
</dbReference>
<evidence type="ECO:0000256" key="1">
    <source>
        <dbReference type="ARBA" id="ARBA00000900"/>
    </source>
</evidence>
<evidence type="ECO:0000256" key="5">
    <source>
        <dbReference type="ARBA" id="ARBA00022771"/>
    </source>
</evidence>
<dbReference type="GO" id="GO:0016567">
    <property type="term" value="P:protein ubiquitination"/>
    <property type="evidence" value="ECO:0007669"/>
    <property type="project" value="TreeGrafter"/>
</dbReference>
<organism evidence="10 11">
    <name type="scientific">Chara braunii</name>
    <name type="common">Braun's stonewort</name>
    <dbReference type="NCBI Taxonomy" id="69332"/>
    <lineage>
        <taxon>Eukaryota</taxon>
        <taxon>Viridiplantae</taxon>
        <taxon>Streptophyta</taxon>
        <taxon>Charophyceae</taxon>
        <taxon>Charales</taxon>
        <taxon>Characeae</taxon>
        <taxon>Chara</taxon>
    </lineage>
</organism>
<keyword evidence="4" id="KW-0479">Metal-binding</keyword>
<dbReference type="Proteomes" id="UP000265515">
    <property type="component" value="Unassembled WGS sequence"/>
</dbReference>
<name>A0A388LKV9_CHABU</name>
<dbReference type="AlphaFoldDB" id="A0A388LKV9"/>
<dbReference type="GO" id="GO:0008270">
    <property type="term" value="F:zinc ion binding"/>
    <property type="evidence" value="ECO:0007669"/>
    <property type="project" value="UniProtKB-KW"/>
</dbReference>
<feature type="region of interest" description="Disordered" evidence="8">
    <location>
        <begin position="607"/>
        <end position="678"/>
    </location>
</feature>
<dbReference type="InterPro" id="IPR013083">
    <property type="entry name" value="Znf_RING/FYVE/PHD"/>
</dbReference>
<accession>A0A388LKV9</accession>
<evidence type="ECO:0000259" key="9">
    <source>
        <dbReference type="PROSITE" id="PS50089"/>
    </source>
</evidence>
<keyword evidence="5 7" id="KW-0863">Zinc-finger</keyword>
<feature type="compositionally biased region" description="Low complexity" evidence="8">
    <location>
        <begin position="626"/>
        <end position="635"/>
    </location>
</feature>
<dbReference type="PROSITE" id="PS50089">
    <property type="entry name" value="ZF_RING_2"/>
    <property type="match status" value="1"/>
</dbReference>
<evidence type="ECO:0000256" key="7">
    <source>
        <dbReference type="PROSITE-ProRule" id="PRU00175"/>
    </source>
</evidence>
<feature type="region of interest" description="Disordered" evidence="8">
    <location>
        <begin position="226"/>
        <end position="287"/>
    </location>
</feature>
<evidence type="ECO:0000256" key="8">
    <source>
        <dbReference type="SAM" id="MobiDB-lite"/>
    </source>
</evidence>
<comment type="catalytic activity">
    <reaction evidence="1">
        <text>S-ubiquitinyl-[E2 ubiquitin-conjugating enzyme]-L-cysteine + [acceptor protein]-L-lysine = [E2 ubiquitin-conjugating enzyme]-L-cysteine + N(6)-ubiquitinyl-[acceptor protein]-L-lysine.</text>
        <dbReference type="EC" id="2.3.2.27"/>
    </reaction>
</comment>
<dbReference type="CDD" id="cd16667">
    <property type="entry name" value="RING-H2_RNF126-like"/>
    <property type="match status" value="1"/>
</dbReference>
<feature type="compositionally biased region" description="Basic and acidic residues" evidence="8">
    <location>
        <begin position="800"/>
        <end position="810"/>
    </location>
</feature>
<keyword evidence="3" id="KW-0808">Transferase</keyword>
<dbReference type="STRING" id="69332.A0A388LKV9"/>
<feature type="region of interest" description="Disordered" evidence="8">
    <location>
        <begin position="743"/>
        <end position="810"/>
    </location>
</feature>
<feature type="region of interest" description="Disordered" evidence="8">
    <location>
        <begin position="192"/>
        <end position="214"/>
    </location>
</feature>
<feature type="compositionally biased region" description="Low complexity" evidence="8">
    <location>
        <begin position="250"/>
        <end position="269"/>
    </location>
</feature>
<dbReference type="OrthoDB" id="8062037at2759"/>
<feature type="region of interest" description="Disordered" evidence="8">
    <location>
        <begin position="1"/>
        <end position="36"/>
    </location>
</feature>
<feature type="compositionally biased region" description="Low complexity" evidence="8">
    <location>
        <begin position="643"/>
        <end position="659"/>
    </location>
</feature>
<sequence length="810" mass="79343">MGTMETRESVRKRDRGGDGGGEEERSRLRPSTDKDERGVHWARFRSKGREHQRDCDVLCIGAVGQEAVAVKTEVGGITVRETVVLNTVVVEIVAVSAAAETGAVETRAMKTAAVDTAAVGTAAVDTVAVETGTVETAAVETARVETPTVETAGVKTATVETAVAANDTVAIPQASEDVNCPRCQQGFVEEVEAGHARHTPPTGRPDGGGIFGPFFGAPLGGGGVEVTVSSTGGADLSEVGGPGGGGGSASSGATPAGSSGSGSAEPSPSGAGGSEFGATAGGPAHRHHQTYTVRGNQSAMQMLEAVHQMFLQMNRGAAAGGLAPRNPSAFAPGLSPFIDDASLFLGPGMLPGAGIVAGAGPGAGAAVAGGAAGGMDGGAAFPGNPHMYLQAFLGNPLELVFDNTAGVVGGRRLGGNIGDYFIGPGLEQLIQHLAENDPNRYGTPPASRKAVEELKKVTITKERLDDDDGGAVCAVCKDAFEMGSEVREMPCRHLYHDDCIMPWLRDHNSCPVCRYELETDDPEYNRTRLGTAGGARHQHVNNNSRVGAAAGGGGGSGGGGGVGIGIGAPHGGGGGTLRFRVGRSGPGRVVNVVGGVGGVAGSGSGVGGLWGETESTRAGSGGGRGSTVAAAAGEGSSAGTGGAATDVSTSAGAPSSAGDGVDGSLGSGSAPRSAPRVGGGGWTSAIFNLFGGALGGSSEESASAVPVGGGSGSSGDIGRTAGEIGIRGGVAGTAPPSAAAAAAAGASGLPSDELRATGAASSMERNRTSGSREDADGAGLGRRVGGGRGRGGSGDVDAGGDTRMRDVGPD</sequence>
<dbReference type="GO" id="GO:0005737">
    <property type="term" value="C:cytoplasm"/>
    <property type="evidence" value="ECO:0007669"/>
    <property type="project" value="TreeGrafter"/>
</dbReference>
<dbReference type="GO" id="GO:0061630">
    <property type="term" value="F:ubiquitin protein ligase activity"/>
    <property type="evidence" value="ECO:0007669"/>
    <property type="project" value="UniProtKB-EC"/>
</dbReference>
<protein>
    <recommendedName>
        <fullName evidence="2">RING-type E3 ubiquitin transferase</fullName>
        <ecNumber evidence="2">2.3.2.27</ecNumber>
    </recommendedName>
</protein>
<keyword evidence="6" id="KW-0862">Zinc</keyword>
<evidence type="ECO:0000256" key="4">
    <source>
        <dbReference type="ARBA" id="ARBA00022723"/>
    </source>
</evidence>
<feature type="region of interest" description="Disordered" evidence="8">
    <location>
        <begin position="697"/>
        <end position="721"/>
    </location>
</feature>
<evidence type="ECO:0000256" key="6">
    <source>
        <dbReference type="ARBA" id="ARBA00022833"/>
    </source>
</evidence>
<dbReference type="PANTHER" id="PTHR15710:SF217">
    <property type="entry name" value="E3 UBIQUITIN-PROTEIN LIGASE RDUF2"/>
    <property type="match status" value="1"/>
</dbReference>
<evidence type="ECO:0000313" key="10">
    <source>
        <dbReference type="EMBL" id="GBG82960.1"/>
    </source>
</evidence>
<reference evidence="10 11" key="1">
    <citation type="journal article" date="2018" name="Cell">
        <title>The Chara Genome: Secondary Complexity and Implications for Plant Terrestrialization.</title>
        <authorList>
            <person name="Nishiyama T."/>
            <person name="Sakayama H."/>
            <person name="Vries J.D."/>
            <person name="Buschmann H."/>
            <person name="Saint-Marcoux D."/>
            <person name="Ullrich K.K."/>
            <person name="Haas F.B."/>
            <person name="Vanderstraeten L."/>
            <person name="Becker D."/>
            <person name="Lang D."/>
            <person name="Vosolsobe S."/>
            <person name="Rombauts S."/>
            <person name="Wilhelmsson P.K.I."/>
            <person name="Janitza P."/>
            <person name="Kern R."/>
            <person name="Heyl A."/>
            <person name="Rumpler F."/>
            <person name="Villalobos L.I.A.C."/>
            <person name="Clay J.M."/>
            <person name="Skokan R."/>
            <person name="Toyoda A."/>
            <person name="Suzuki Y."/>
            <person name="Kagoshima H."/>
            <person name="Schijlen E."/>
            <person name="Tajeshwar N."/>
            <person name="Catarino B."/>
            <person name="Hetherington A.J."/>
            <person name="Saltykova A."/>
            <person name="Bonnot C."/>
            <person name="Breuninger H."/>
            <person name="Symeonidi A."/>
            <person name="Radhakrishnan G.V."/>
            <person name="Van Nieuwerburgh F."/>
            <person name="Deforce D."/>
            <person name="Chang C."/>
            <person name="Karol K.G."/>
            <person name="Hedrich R."/>
            <person name="Ulvskov P."/>
            <person name="Glockner G."/>
            <person name="Delwiche C.F."/>
            <person name="Petrasek J."/>
            <person name="Van de Peer Y."/>
            <person name="Friml J."/>
            <person name="Beilby M."/>
            <person name="Dolan L."/>
            <person name="Kohara Y."/>
            <person name="Sugano S."/>
            <person name="Fujiyama A."/>
            <person name="Delaux P.-M."/>
            <person name="Quint M."/>
            <person name="TheiBen G."/>
            <person name="Hagemann M."/>
            <person name="Harholt J."/>
            <person name="Dunand C."/>
            <person name="Zachgo S."/>
            <person name="Langdale J."/>
            <person name="Maumus F."/>
            <person name="Straeten D.V.D."/>
            <person name="Gould S.B."/>
            <person name="Rensing S.A."/>
        </authorList>
    </citation>
    <scope>NUCLEOTIDE SEQUENCE [LARGE SCALE GENOMIC DNA]</scope>
    <source>
        <strain evidence="10 11">S276</strain>
    </source>
</reference>